<dbReference type="EMBL" id="JAKZGP010000059">
    <property type="protein sequence ID" value="MCH7411102.1"/>
    <property type="molecule type" value="Genomic_DNA"/>
</dbReference>
<name>A0ABS9V3W2_9BACT</name>
<dbReference type="RefSeq" id="WP_241349455.1">
    <property type="nucleotide sequence ID" value="NZ_JAKZGP010000059.1"/>
</dbReference>
<sequence length="132" mass="15120">MVTKDELMKGFKDYLDKIDVVLLKKVKTIEKQINTNEGVFELGKFERRTVKELYFEGDIHEMFSPDGIKVSGAIGLKVGVRDINSDSEGFMTKCLKVQFTNEIIKFDFIQKDMVLFTSGEISHASFENDSYC</sequence>
<evidence type="ECO:0000313" key="2">
    <source>
        <dbReference type="Proteomes" id="UP001165489"/>
    </source>
</evidence>
<dbReference type="Proteomes" id="UP001165489">
    <property type="component" value="Unassembled WGS sequence"/>
</dbReference>
<proteinExistence type="predicted"/>
<organism evidence="1 2">
    <name type="scientific">Belliella filtrata</name>
    <dbReference type="NCBI Taxonomy" id="2923435"/>
    <lineage>
        <taxon>Bacteria</taxon>
        <taxon>Pseudomonadati</taxon>
        <taxon>Bacteroidota</taxon>
        <taxon>Cytophagia</taxon>
        <taxon>Cytophagales</taxon>
        <taxon>Cyclobacteriaceae</taxon>
        <taxon>Belliella</taxon>
    </lineage>
</organism>
<keyword evidence="2" id="KW-1185">Reference proteome</keyword>
<evidence type="ECO:0000313" key="1">
    <source>
        <dbReference type="EMBL" id="MCH7411102.1"/>
    </source>
</evidence>
<comment type="caution">
    <text evidence="1">The sequence shown here is derived from an EMBL/GenBank/DDBJ whole genome shotgun (WGS) entry which is preliminary data.</text>
</comment>
<gene>
    <name evidence="1" type="ORF">MM239_16975</name>
</gene>
<accession>A0ABS9V3W2</accession>
<reference evidence="1" key="1">
    <citation type="submission" date="2022-03" db="EMBL/GenBank/DDBJ databases">
        <title>De novo assembled genomes of Belliella spp. (Cyclobacteriaceae) strains.</title>
        <authorList>
            <person name="Szabo A."/>
            <person name="Korponai K."/>
            <person name="Felfoldi T."/>
        </authorList>
    </citation>
    <scope>NUCLEOTIDE SEQUENCE</scope>
    <source>
        <strain evidence="1">DSM 111904</strain>
    </source>
</reference>
<protein>
    <submittedName>
        <fullName evidence="1">Uncharacterized protein</fullName>
    </submittedName>
</protein>